<dbReference type="Proteomes" id="UP000028782">
    <property type="component" value="Chromosome"/>
</dbReference>
<dbReference type="EMBL" id="CP006704">
    <property type="protein sequence ID" value="AIJ48220.1"/>
    <property type="molecule type" value="Genomic_DNA"/>
</dbReference>
<reference evidence="1" key="1">
    <citation type="journal article" date="2014" name="Genome Announc.">
        <title>Complete Genome Sequence of Polychlorinated Biphenyl Degrader Comamonas testosteroni TK102 (NBRC 109938).</title>
        <authorList>
            <person name="Fukuda K."/>
            <person name="Hosoyama A."/>
            <person name="Tsuchikane K."/>
            <person name="Ohji S."/>
            <person name="Yamazoe A."/>
            <person name="Fujita N."/>
            <person name="Shintani M."/>
            <person name="Kimbara K."/>
        </authorList>
    </citation>
    <scope>NUCLEOTIDE SEQUENCE [LARGE SCALE GENOMIC DNA]</scope>
    <source>
        <strain evidence="1">TK102</strain>
    </source>
</reference>
<sequence length="188" mass="21535">MQLIDQYLPTFQFQERHTLISDLPPKILLDAVMLPGTTQDPWAKGFIRLRELPDRMLGRLGAESGLSQRPAFGLDDFMPLGRDADRELAFGLLGRFWQCDYGLVRLQEPEAQFARYTEANLAKLVLNFSTEPTPEGQTKLVTQTRVHCTDGSALRSFTPYWWLIRPVSGLIRRRLLTRIHRVAGSLHE</sequence>
<gene>
    <name evidence="1" type="ORF">O987_20635</name>
</gene>
<dbReference type="HOGENOM" id="CLU_108535_0_0_4"/>
<protein>
    <recommendedName>
        <fullName evidence="2">DUF2867 domain-containing protein</fullName>
    </recommendedName>
</protein>
<evidence type="ECO:0000313" key="1">
    <source>
        <dbReference type="EMBL" id="AIJ48220.1"/>
    </source>
</evidence>
<organism evidence="1">
    <name type="scientific">Comamonas testosteroni TK102</name>
    <dbReference type="NCBI Taxonomy" id="1392005"/>
    <lineage>
        <taxon>Bacteria</taxon>
        <taxon>Pseudomonadati</taxon>
        <taxon>Pseudomonadota</taxon>
        <taxon>Betaproteobacteria</taxon>
        <taxon>Burkholderiales</taxon>
        <taxon>Comamonadaceae</taxon>
        <taxon>Comamonas</taxon>
    </lineage>
</organism>
<proteinExistence type="predicted"/>
<evidence type="ECO:0008006" key="2">
    <source>
        <dbReference type="Google" id="ProtNLM"/>
    </source>
</evidence>
<dbReference type="RefSeq" id="WP_043374308.1">
    <property type="nucleotide sequence ID" value="NZ_CP006704.1"/>
</dbReference>
<name>A0A076PWM7_COMTE</name>
<accession>A0A076PWM7</accession>
<dbReference type="AlphaFoldDB" id="A0A076PWM7"/>
<dbReference type="KEGG" id="ctes:O987_20635"/>